<gene>
    <name evidence="11" type="ORF">ABID39_000866</name>
</gene>
<evidence type="ECO:0000259" key="9">
    <source>
        <dbReference type="PROSITE" id="PS50112"/>
    </source>
</evidence>
<dbReference type="SMART" id="SM00388">
    <property type="entry name" value="HisKA"/>
    <property type="match status" value="1"/>
</dbReference>
<dbReference type="Gene3D" id="3.30.450.20">
    <property type="entry name" value="PAS domain"/>
    <property type="match status" value="2"/>
</dbReference>
<keyword evidence="7" id="KW-0812">Transmembrane</keyword>
<evidence type="ECO:0000256" key="3">
    <source>
        <dbReference type="ARBA" id="ARBA00022553"/>
    </source>
</evidence>
<dbReference type="InterPro" id="IPR003594">
    <property type="entry name" value="HATPase_dom"/>
</dbReference>
<name>A0ABV2FNL7_9HYPH</name>
<keyword evidence="6" id="KW-0175">Coiled coil</keyword>
<dbReference type="Gene3D" id="1.10.287.130">
    <property type="match status" value="1"/>
</dbReference>
<dbReference type="InterPro" id="IPR000014">
    <property type="entry name" value="PAS"/>
</dbReference>
<dbReference type="SMART" id="SM00387">
    <property type="entry name" value="HATPase_c"/>
    <property type="match status" value="1"/>
</dbReference>
<dbReference type="PANTHER" id="PTHR43047:SF63">
    <property type="entry name" value="HISTIDINE KINASE"/>
    <property type="match status" value="1"/>
</dbReference>
<dbReference type="PRINTS" id="PR00344">
    <property type="entry name" value="BCTRLSENSOR"/>
</dbReference>
<dbReference type="InterPro" id="IPR004358">
    <property type="entry name" value="Sig_transdc_His_kin-like_C"/>
</dbReference>
<dbReference type="SUPFAM" id="SSF55785">
    <property type="entry name" value="PYP-like sensor domain (PAS domain)"/>
    <property type="match status" value="2"/>
</dbReference>
<dbReference type="PROSITE" id="PS50113">
    <property type="entry name" value="PAC"/>
    <property type="match status" value="1"/>
</dbReference>
<keyword evidence="7" id="KW-1133">Transmembrane helix</keyword>
<dbReference type="Pfam" id="PF08447">
    <property type="entry name" value="PAS_3"/>
    <property type="match status" value="1"/>
</dbReference>
<dbReference type="InterPro" id="IPR013655">
    <property type="entry name" value="PAS_fold_3"/>
</dbReference>
<keyword evidence="12" id="KW-1185">Reference proteome</keyword>
<dbReference type="CDD" id="cd00082">
    <property type="entry name" value="HisKA"/>
    <property type="match status" value="1"/>
</dbReference>
<evidence type="ECO:0000313" key="12">
    <source>
        <dbReference type="Proteomes" id="UP001549112"/>
    </source>
</evidence>
<dbReference type="InterPro" id="IPR000700">
    <property type="entry name" value="PAS-assoc_C"/>
</dbReference>
<dbReference type="Pfam" id="PF00512">
    <property type="entry name" value="HisKA"/>
    <property type="match status" value="1"/>
</dbReference>
<dbReference type="Pfam" id="PF12860">
    <property type="entry name" value="PAS_7"/>
    <property type="match status" value="1"/>
</dbReference>
<dbReference type="InterPro" id="IPR036097">
    <property type="entry name" value="HisK_dim/P_sf"/>
</dbReference>
<dbReference type="Proteomes" id="UP001549112">
    <property type="component" value="Unassembled WGS sequence"/>
</dbReference>
<comment type="catalytic activity">
    <reaction evidence="1">
        <text>ATP + protein L-histidine = ADP + protein N-phospho-L-histidine.</text>
        <dbReference type="EC" id="2.7.13.3"/>
    </reaction>
</comment>
<dbReference type="SUPFAM" id="SSF47384">
    <property type="entry name" value="Homodimeric domain of signal transducing histidine kinase"/>
    <property type="match status" value="1"/>
</dbReference>
<protein>
    <recommendedName>
        <fullName evidence="2">histidine kinase</fullName>
        <ecNumber evidence="2">2.7.13.3</ecNumber>
    </recommendedName>
</protein>
<dbReference type="EC" id="2.7.13.3" evidence="2"/>
<proteinExistence type="predicted"/>
<evidence type="ECO:0000259" key="8">
    <source>
        <dbReference type="PROSITE" id="PS50109"/>
    </source>
</evidence>
<dbReference type="Pfam" id="PF02518">
    <property type="entry name" value="HATPase_c"/>
    <property type="match status" value="1"/>
</dbReference>
<dbReference type="InterPro" id="IPR003661">
    <property type="entry name" value="HisK_dim/P_dom"/>
</dbReference>
<feature type="coiled-coil region" evidence="6">
    <location>
        <begin position="514"/>
        <end position="558"/>
    </location>
</feature>
<dbReference type="SUPFAM" id="SSF55874">
    <property type="entry name" value="ATPase domain of HSP90 chaperone/DNA topoisomerase II/histidine kinase"/>
    <property type="match status" value="1"/>
</dbReference>
<dbReference type="CDD" id="cd00130">
    <property type="entry name" value="PAS"/>
    <property type="match status" value="1"/>
</dbReference>
<dbReference type="GO" id="GO:0004673">
    <property type="term" value="F:protein histidine kinase activity"/>
    <property type="evidence" value="ECO:0007669"/>
    <property type="project" value="UniProtKB-EC"/>
</dbReference>
<organism evidence="11 12">
    <name type="scientific">Bartonella japonica</name>
    <dbReference type="NCBI Taxonomy" id="357761"/>
    <lineage>
        <taxon>Bacteria</taxon>
        <taxon>Pseudomonadati</taxon>
        <taxon>Pseudomonadota</taxon>
        <taxon>Alphaproteobacteria</taxon>
        <taxon>Hyphomicrobiales</taxon>
        <taxon>Bartonellaceae</taxon>
        <taxon>Bartonella</taxon>
    </lineage>
</organism>
<evidence type="ECO:0000256" key="4">
    <source>
        <dbReference type="ARBA" id="ARBA00022679"/>
    </source>
</evidence>
<evidence type="ECO:0000256" key="5">
    <source>
        <dbReference type="ARBA" id="ARBA00022777"/>
    </source>
</evidence>
<reference evidence="11 12" key="1">
    <citation type="submission" date="2024-06" db="EMBL/GenBank/DDBJ databases">
        <title>Genomic Encyclopedia of Type Strains, Phase IV (KMG-IV): sequencing the most valuable type-strain genomes for metagenomic binning, comparative biology and taxonomic classification.</title>
        <authorList>
            <person name="Goeker M."/>
        </authorList>
    </citation>
    <scope>NUCLEOTIDE SEQUENCE [LARGE SCALE GENOMIC DNA]</scope>
    <source>
        <strain evidence="11 12">DSM 23650</strain>
    </source>
</reference>
<keyword evidence="3" id="KW-0597">Phosphoprotein</keyword>
<evidence type="ECO:0000256" key="1">
    <source>
        <dbReference type="ARBA" id="ARBA00000085"/>
    </source>
</evidence>
<dbReference type="Gene3D" id="3.30.565.10">
    <property type="entry name" value="Histidine kinase-like ATPase, C-terminal domain"/>
    <property type="match status" value="1"/>
</dbReference>
<feature type="domain" description="PAS" evidence="9">
    <location>
        <begin position="290"/>
        <end position="322"/>
    </location>
</feature>
<dbReference type="InterPro" id="IPR036890">
    <property type="entry name" value="HATPase_C_sf"/>
</dbReference>
<feature type="domain" description="Histidine kinase" evidence="8">
    <location>
        <begin position="558"/>
        <end position="777"/>
    </location>
</feature>
<evidence type="ECO:0000256" key="7">
    <source>
        <dbReference type="SAM" id="Phobius"/>
    </source>
</evidence>
<feature type="domain" description="PAC" evidence="10">
    <location>
        <begin position="340"/>
        <end position="389"/>
    </location>
</feature>
<keyword evidence="7" id="KW-0472">Membrane</keyword>
<feature type="transmembrane region" description="Helical" evidence="7">
    <location>
        <begin position="231"/>
        <end position="249"/>
    </location>
</feature>
<evidence type="ECO:0000259" key="10">
    <source>
        <dbReference type="PROSITE" id="PS50113"/>
    </source>
</evidence>
<dbReference type="InterPro" id="IPR035965">
    <property type="entry name" value="PAS-like_dom_sf"/>
</dbReference>
<accession>A0ABV2FNL7</accession>
<comment type="caution">
    <text evidence="11">The sequence shown here is derived from an EMBL/GenBank/DDBJ whole genome shotgun (WGS) entry which is preliminary data.</text>
</comment>
<keyword evidence="4 11" id="KW-0808">Transferase</keyword>
<dbReference type="InterPro" id="IPR005467">
    <property type="entry name" value="His_kinase_dom"/>
</dbReference>
<dbReference type="PROSITE" id="PS50112">
    <property type="entry name" value="PAS"/>
    <property type="match status" value="1"/>
</dbReference>
<dbReference type="EMBL" id="JBEPLT010000007">
    <property type="protein sequence ID" value="MET3560174.1"/>
    <property type="molecule type" value="Genomic_DNA"/>
</dbReference>
<keyword evidence="5 11" id="KW-0418">Kinase</keyword>
<evidence type="ECO:0000256" key="6">
    <source>
        <dbReference type="SAM" id="Coils"/>
    </source>
</evidence>
<evidence type="ECO:0000313" key="11">
    <source>
        <dbReference type="EMBL" id="MET3560174.1"/>
    </source>
</evidence>
<dbReference type="RefSeq" id="WP_354186367.1">
    <property type="nucleotide sequence ID" value="NZ_JBEPLT010000007.1"/>
</dbReference>
<dbReference type="PROSITE" id="PS50109">
    <property type="entry name" value="HIS_KIN"/>
    <property type="match status" value="1"/>
</dbReference>
<sequence length="778" mass="86959">MAKLDACNAPTDSAPTDIYANPKSSAQNHKARVKYINLLSGSTYQKLLFIEPWLRRSVPLVIITLLIVLAAIRFISIYDWRNVIDKNTRSTITLLAAHLTNTIDQNLLSAAQKGKAAALSHNQLQDILTNFRNQGLIKLNTVIAIVDQKGNVLASSSPEITLGNSLQDYTSENFSLQFLEQHAGIIKIIIGKNTPALASFQQTQNKQYGIFISEKTQHTYTEWQKISSLDITLFIGTAGAILALLYAYYSQIVRARNTDLISEKIQNRIDMAMMRGRCGLWDWNMASGRVYWSQAIYEMLGYVPQDALLSISQITAIISPEDANFFDLAQELMSGEKKHIDINVPMRHADGHYVWMRIRAEVTDEEEPHLVGIAFDISEQRQLAEETAQADLRIRDAIENISESFVLWDSEGRLVMSNSKFCEYAAIPKPILQSGIQRATVEAMARPAINEYLLKDDGTGNLTSVRQTADGSWLKINERRTQDGGLVCIGTDISELKQQQEKFEDSERRLFSFIQELKRARGNAQQRATEVEKLNKSLKAEKERAESANKAKSEFLANMSHELRTPLNAILGFSDIMLQSTFGPLGSQRYKEYMQDIYNSGTHLLTLINDILDMSKIEAGRFTLDCKNTDLEPIMSEAVRTLTPQAQEKNISVTTNIAPELHAEVDERAMKQIFLNLISNAVKFTPSGGSIDICAFKKKSNLICKIKDTGVGIPQSAIKKLGQPFEQVENQLTKTHTGSGLGLAISCSLLELHKGKLEIISKEMKGTTVTITMPIKQS</sequence>
<evidence type="ECO:0000256" key="2">
    <source>
        <dbReference type="ARBA" id="ARBA00012438"/>
    </source>
</evidence>
<dbReference type="PANTHER" id="PTHR43047">
    <property type="entry name" value="TWO-COMPONENT HISTIDINE PROTEIN KINASE"/>
    <property type="match status" value="1"/>
</dbReference>
<dbReference type="NCBIfam" id="TIGR00229">
    <property type="entry name" value="sensory_box"/>
    <property type="match status" value="1"/>
</dbReference>
<feature type="transmembrane region" description="Helical" evidence="7">
    <location>
        <begin position="58"/>
        <end position="80"/>
    </location>
</feature>